<evidence type="ECO:0000313" key="10">
    <source>
        <dbReference type="EMBL" id="PRW32837.1"/>
    </source>
</evidence>
<dbReference type="Pfam" id="PF01490">
    <property type="entry name" value="Aa_trans"/>
    <property type="match status" value="2"/>
</dbReference>
<dbReference type="InterPro" id="IPR013057">
    <property type="entry name" value="AA_transpt_TM"/>
</dbReference>
<evidence type="ECO:0000256" key="6">
    <source>
        <dbReference type="ARBA" id="ARBA00023136"/>
    </source>
</evidence>
<feature type="domain" description="Amino acid transporter transmembrane" evidence="9">
    <location>
        <begin position="458"/>
        <end position="539"/>
    </location>
</feature>
<dbReference type="PANTHER" id="PTHR48017">
    <property type="entry name" value="OS05G0424000 PROTEIN-RELATED"/>
    <property type="match status" value="1"/>
</dbReference>
<dbReference type="Proteomes" id="UP000239899">
    <property type="component" value="Unassembled WGS sequence"/>
</dbReference>
<dbReference type="GO" id="GO:0016020">
    <property type="term" value="C:membrane"/>
    <property type="evidence" value="ECO:0007669"/>
    <property type="project" value="UniProtKB-SubCell"/>
</dbReference>
<name>A0A2P6TFF3_CHLSO</name>
<feature type="region of interest" description="Disordered" evidence="7">
    <location>
        <begin position="285"/>
        <end position="305"/>
    </location>
</feature>
<feature type="transmembrane region" description="Helical" evidence="8">
    <location>
        <begin position="488"/>
        <end position="510"/>
    </location>
</feature>
<feature type="domain" description="Amino acid transporter transmembrane" evidence="9">
    <location>
        <begin position="2"/>
        <end position="258"/>
    </location>
</feature>
<accession>A0A2P6TFF3</accession>
<protein>
    <submittedName>
        <fullName evidence="10">Amino acid permease 2</fullName>
    </submittedName>
</protein>
<dbReference type="STRING" id="3076.A0A2P6TFF3"/>
<comment type="subcellular location">
    <subcellularLocation>
        <location evidence="1">Membrane</location>
    </subcellularLocation>
</comment>
<keyword evidence="3 8" id="KW-0812">Transmembrane</keyword>
<feature type="transmembrane region" description="Helical" evidence="8">
    <location>
        <begin position="93"/>
        <end position="119"/>
    </location>
</feature>
<evidence type="ECO:0000256" key="5">
    <source>
        <dbReference type="ARBA" id="ARBA00022989"/>
    </source>
</evidence>
<evidence type="ECO:0000256" key="2">
    <source>
        <dbReference type="ARBA" id="ARBA00022448"/>
    </source>
</evidence>
<keyword evidence="2" id="KW-0813">Transport</keyword>
<evidence type="ECO:0000256" key="1">
    <source>
        <dbReference type="ARBA" id="ARBA00004370"/>
    </source>
</evidence>
<evidence type="ECO:0000256" key="4">
    <source>
        <dbReference type="ARBA" id="ARBA00022970"/>
    </source>
</evidence>
<dbReference type="GO" id="GO:0006865">
    <property type="term" value="P:amino acid transport"/>
    <property type="evidence" value="ECO:0007669"/>
    <property type="project" value="UniProtKB-KW"/>
</dbReference>
<evidence type="ECO:0000256" key="7">
    <source>
        <dbReference type="SAM" id="MobiDB-lite"/>
    </source>
</evidence>
<keyword evidence="4" id="KW-0029">Amino-acid transport</keyword>
<comment type="caution">
    <text evidence="10">The sequence shown here is derived from an EMBL/GenBank/DDBJ whole genome shotgun (WGS) entry which is preliminary data.</text>
</comment>
<feature type="compositionally biased region" description="Basic and acidic residues" evidence="7">
    <location>
        <begin position="286"/>
        <end position="297"/>
    </location>
</feature>
<evidence type="ECO:0000256" key="8">
    <source>
        <dbReference type="SAM" id="Phobius"/>
    </source>
</evidence>
<sequence length="554" mass="58688">MLASVYQVGQIEHARYHHAVQHILGHRWSVVASVFQCTHLALVTLAYTITGGMAMSTAATRMGSGWNKQWQLTLLLGAIEVGLSQLPNLEECWWVSSIGSISSLIYCMIALILGCVYAHNGLGSVGGKEGNSPVDKGLSMLNSLGSLAFAYSFAQVLLEIQDTLRQPPPAGKTMKKAVYIGVSGAFAFYMTVACTGYAALGSAVPGEVLDGFEEAPAWPIVIANIAVAAHMITAIQVFQQPLMESIESQIKAYQLRRQQRKAAAGGAVHPGKVEGAHHLPAITEADEAKQDGSKKTLDTPTTLPLSPFADTPAVAAAATEAGNGAEAVRVLSASGRAGTAGALPPVLSGMLGSHGSVAVAPAASGLGSQRLMSVRLTANSGLVYNSAPIPTVLPSEDWKPSRRMAHHTGDVRLTASGRRASTLGSLAHALGRDSMYAADTGFCNEEVPLNEHGFYAPFWQRFIIRTSYVLFITLCAILMPFFEPVIGLVGAITYWPLCVGLPCMMWARVYKPQGYKLTAIKAVNVFMALVSVGALVGSARALVVEWSSGFTLFQ</sequence>
<organism evidence="10 11">
    <name type="scientific">Chlorella sorokiniana</name>
    <name type="common">Freshwater green alga</name>
    <dbReference type="NCBI Taxonomy" id="3076"/>
    <lineage>
        <taxon>Eukaryota</taxon>
        <taxon>Viridiplantae</taxon>
        <taxon>Chlorophyta</taxon>
        <taxon>core chlorophytes</taxon>
        <taxon>Trebouxiophyceae</taxon>
        <taxon>Chlorellales</taxon>
        <taxon>Chlorellaceae</taxon>
        <taxon>Chlorella clade</taxon>
        <taxon>Chlorella</taxon>
    </lineage>
</organism>
<keyword evidence="5 8" id="KW-1133">Transmembrane helix</keyword>
<proteinExistence type="predicted"/>
<evidence type="ECO:0000259" key="9">
    <source>
        <dbReference type="Pfam" id="PF01490"/>
    </source>
</evidence>
<evidence type="ECO:0000256" key="3">
    <source>
        <dbReference type="ARBA" id="ARBA00022692"/>
    </source>
</evidence>
<keyword evidence="6 8" id="KW-0472">Membrane</keyword>
<feature type="transmembrane region" description="Helical" evidence="8">
    <location>
        <begin position="220"/>
        <end position="238"/>
    </location>
</feature>
<dbReference type="OrthoDB" id="655540at2759"/>
<dbReference type="AlphaFoldDB" id="A0A2P6TFF3"/>
<feature type="transmembrane region" description="Helical" evidence="8">
    <location>
        <begin position="522"/>
        <end position="543"/>
    </location>
</feature>
<gene>
    <name evidence="10" type="ORF">C2E21_7972</name>
</gene>
<reference evidence="10 11" key="1">
    <citation type="journal article" date="2018" name="Plant J.">
        <title>Genome sequences of Chlorella sorokiniana UTEX 1602 and Micractinium conductrix SAG 241.80: implications to maltose excretion by a green alga.</title>
        <authorList>
            <person name="Arriola M.B."/>
            <person name="Velmurugan N."/>
            <person name="Zhang Y."/>
            <person name="Plunkett M.H."/>
            <person name="Hondzo H."/>
            <person name="Barney B.M."/>
        </authorList>
    </citation>
    <scope>NUCLEOTIDE SEQUENCE [LARGE SCALE GENOMIC DNA]</scope>
    <source>
        <strain evidence="11">UTEX 1602</strain>
    </source>
</reference>
<feature type="transmembrane region" description="Helical" evidence="8">
    <location>
        <begin position="28"/>
        <end position="49"/>
    </location>
</feature>
<evidence type="ECO:0000313" key="11">
    <source>
        <dbReference type="Proteomes" id="UP000239899"/>
    </source>
</evidence>
<dbReference type="EMBL" id="LHPG02000018">
    <property type="protein sequence ID" value="PRW32837.1"/>
    <property type="molecule type" value="Genomic_DNA"/>
</dbReference>
<keyword evidence="11" id="KW-1185">Reference proteome</keyword>
<feature type="transmembrane region" description="Helical" evidence="8">
    <location>
        <begin position="178"/>
        <end position="200"/>
    </location>
</feature>
<feature type="transmembrane region" description="Helical" evidence="8">
    <location>
        <begin position="462"/>
        <end position="482"/>
    </location>
</feature>